<sequence length="116" mass="12334">MPPSRSTLGFGQSVSISSLPPAHLSMMSGELSPTTPGSPQTPSDIPDKKHALGERSKEDVILIGAPIVAYSRDDDLPSYYASSLSHSRPHSPSQTVPTDVEPSSTDPDRQHGYHAV</sequence>
<proteinExistence type="predicted"/>
<dbReference type="Proteomes" id="UP001144978">
    <property type="component" value="Unassembled WGS sequence"/>
</dbReference>
<comment type="caution">
    <text evidence="1">The sequence shown here is derived from an EMBL/GenBank/DDBJ whole genome shotgun (WGS) entry which is preliminary data.</text>
</comment>
<name>A0ACC1Q5T2_9APHY</name>
<accession>A0ACC1Q5T2</accession>
<protein>
    <submittedName>
        <fullName evidence="1">Uncharacterized protein</fullName>
    </submittedName>
</protein>
<organism evidence="1 2">
    <name type="scientific">Trametes sanguinea</name>
    <dbReference type="NCBI Taxonomy" id="158606"/>
    <lineage>
        <taxon>Eukaryota</taxon>
        <taxon>Fungi</taxon>
        <taxon>Dikarya</taxon>
        <taxon>Basidiomycota</taxon>
        <taxon>Agaricomycotina</taxon>
        <taxon>Agaricomycetes</taxon>
        <taxon>Polyporales</taxon>
        <taxon>Polyporaceae</taxon>
        <taxon>Trametes</taxon>
    </lineage>
</organism>
<evidence type="ECO:0000313" key="2">
    <source>
        <dbReference type="Proteomes" id="UP001144978"/>
    </source>
</evidence>
<dbReference type="EMBL" id="JANSHE010000517">
    <property type="protein sequence ID" value="KAJ3009822.1"/>
    <property type="molecule type" value="Genomic_DNA"/>
</dbReference>
<keyword evidence="2" id="KW-1185">Reference proteome</keyword>
<evidence type="ECO:0000313" key="1">
    <source>
        <dbReference type="EMBL" id="KAJ3009822.1"/>
    </source>
</evidence>
<gene>
    <name evidence="1" type="ORF">NUW54_g2666</name>
</gene>
<reference evidence="1" key="1">
    <citation type="submission" date="2022-08" db="EMBL/GenBank/DDBJ databases">
        <title>Genome Sequence of Pycnoporus sanguineus.</title>
        <authorList>
            <person name="Buettner E."/>
        </authorList>
    </citation>
    <scope>NUCLEOTIDE SEQUENCE</scope>
    <source>
        <strain evidence="1">CG-C14</strain>
    </source>
</reference>